<dbReference type="Gramene" id="HORVU.MOREX.r2.3HG0193470.1">
    <property type="protein sequence ID" value="HORVU.MOREX.r2.3HG0193470.1.CDS.1"/>
    <property type="gene ID" value="HORVU.MOREX.r2.3HG0193470"/>
</dbReference>
<keyword evidence="6" id="KW-1185">Reference proteome</keyword>
<keyword evidence="1" id="KW-0862">Zinc</keyword>
<dbReference type="FunFam" id="3.30.40.10:FF:000457">
    <property type="entry name" value="RING-H2 finger protein ATL3"/>
    <property type="match status" value="1"/>
</dbReference>
<dbReference type="AlphaFoldDB" id="A0A8I6WPA8"/>
<reference evidence="5" key="3">
    <citation type="submission" date="2022-01" db="UniProtKB">
        <authorList>
            <consortium name="EnsemblPlants"/>
        </authorList>
    </citation>
    <scope>IDENTIFICATION</scope>
    <source>
        <strain evidence="5">subsp. vulgare</strain>
    </source>
</reference>
<dbReference type="Gramene" id="HORVU.MOREX.r3.3HG0233030.1">
    <property type="protein sequence ID" value="HORVU.MOREX.r3.3HG0233030.1.CDS1"/>
    <property type="gene ID" value="HORVU.MOREX.r3.3HG0233030"/>
</dbReference>
<accession>A0A8I6WPA8</accession>
<dbReference type="CDD" id="cd16461">
    <property type="entry name" value="RING-H2_EL5-like"/>
    <property type="match status" value="1"/>
</dbReference>
<dbReference type="UniPathway" id="UPA00143"/>
<organism evidence="5 6">
    <name type="scientific">Hordeum vulgare subsp. vulgare</name>
    <name type="common">Domesticated barley</name>
    <dbReference type="NCBI Taxonomy" id="112509"/>
    <lineage>
        <taxon>Eukaryota</taxon>
        <taxon>Viridiplantae</taxon>
        <taxon>Streptophyta</taxon>
        <taxon>Embryophyta</taxon>
        <taxon>Tracheophyta</taxon>
        <taxon>Spermatophyta</taxon>
        <taxon>Magnoliopsida</taxon>
        <taxon>Liliopsida</taxon>
        <taxon>Poales</taxon>
        <taxon>Poaceae</taxon>
        <taxon>BOP clade</taxon>
        <taxon>Pooideae</taxon>
        <taxon>Triticodae</taxon>
        <taxon>Triticeae</taxon>
        <taxon>Hordeinae</taxon>
        <taxon>Hordeum</taxon>
    </lineage>
</organism>
<dbReference type="InterPro" id="IPR001841">
    <property type="entry name" value="Znf_RING"/>
</dbReference>
<keyword evidence="1" id="KW-0479">Metal-binding</keyword>
<keyword evidence="3" id="KW-0472">Membrane</keyword>
<keyword evidence="3" id="KW-0812">Transmembrane</keyword>
<keyword evidence="3" id="KW-1133">Transmembrane helix</keyword>
<feature type="region of interest" description="Disordered" evidence="2">
    <location>
        <begin position="87"/>
        <end position="109"/>
    </location>
</feature>
<reference evidence="5" key="2">
    <citation type="submission" date="2020-10" db="EMBL/GenBank/DDBJ databases">
        <authorList>
            <person name="Scholz U."/>
            <person name="Mascher M."/>
            <person name="Fiebig A."/>
        </authorList>
    </citation>
    <scope>NUCLEOTIDE SEQUENCE [LARGE SCALE GENOMIC DNA]</scope>
    <source>
        <strain evidence="5">cv. Morex</strain>
    </source>
</reference>
<dbReference type="OMA" id="CHRLACV"/>
<evidence type="ECO:0000256" key="1">
    <source>
        <dbReference type="PROSITE-ProRule" id="PRU00175"/>
    </source>
</evidence>
<dbReference type="SMART" id="SM00184">
    <property type="entry name" value="RING"/>
    <property type="match status" value="1"/>
</dbReference>
<dbReference type="GO" id="GO:0008270">
    <property type="term" value="F:zinc ion binding"/>
    <property type="evidence" value="ECO:0007669"/>
    <property type="project" value="UniProtKB-KW"/>
</dbReference>
<proteinExistence type="predicted"/>
<sequence>MGAHHSDTTAKDDRRIPCHRLACVDPNQPKMWPAEVPKPNTGPAVMVEAPSSYTTVGKLLFAAAGAFAGVLLALIALHLYNSGRRRRAQDRRRQLRRSPAISGVGEAPSPRGLDPAVLRALPVVTADVGTGDCAVCLAEFEHGEQARALPRCGHRFHVECIDAWFRDNSTCPLCRADVEAPDDAEAHPEVRIDVAGEADAAVKDGAPAIAREDVQRHGS</sequence>
<reference evidence="6" key="1">
    <citation type="journal article" date="2012" name="Nature">
        <title>A physical, genetic and functional sequence assembly of the barley genome.</title>
        <authorList>
            <consortium name="The International Barley Genome Sequencing Consortium"/>
            <person name="Mayer K.F."/>
            <person name="Waugh R."/>
            <person name="Brown J.W."/>
            <person name="Schulman A."/>
            <person name="Langridge P."/>
            <person name="Platzer M."/>
            <person name="Fincher G.B."/>
            <person name="Muehlbauer G.J."/>
            <person name="Sato K."/>
            <person name="Close T.J."/>
            <person name="Wise R.P."/>
            <person name="Stein N."/>
        </authorList>
    </citation>
    <scope>NUCLEOTIDE SEQUENCE [LARGE SCALE GENOMIC DNA]</scope>
    <source>
        <strain evidence="6">cv. Morex</strain>
    </source>
</reference>
<dbReference type="SUPFAM" id="SSF57850">
    <property type="entry name" value="RING/U-box"/>
    <property type="match status" value="1"/>
</dbReference>
<dbReference type="EnsemblPlants" id="HORVU.MOREX.r3.3HG0233030.1">
    <property type="protein sequence ID" value="HORVU.MOREX.r3.3HG0233030.1.CDS1"/>
    <property type="gene ID" value="HORVU.MOREX.r3.3HG0233030"/>
</dbReference>
<evidence type="ECO:0000259" key="4">
    <source>
        <dbReference type="PROSITE" id="PS50089"/>
    </source>
</evidence>
<dbReference type="PANTHER" id="PTHR45676:SF143">
    <property type="entry name" value="OS01G0311100 PROTEIN"/>
    <property type="match status" value="1"/>
</dbReference>
<evidence type="ECO:0000313" key="6">
    <source>
        <dbReference type="Proteomes" id="UP000011116"/>
    </source>
</evidence>
<dbReference type="Proteomes" id="UP000011116">
    <property type="component" value="Chromosome 3H"/>
</dbReference>
<protein>
    <recommendedName>
        <fullName evidence="4">RING-type domain-containing protein</fullName>
    </recommendedName>
</protein>
<evidence type="ECO:0000256" key="2">
    <source>
        <dbReference type="SAM" id="MobiDB-lite"/>
    </source>
</evidence>
<dbReference type="Pfam" id="PF13639">
    <property type="entry name" value="zf-RING_2"/>
    <property type="match status" value="1"/>
</dbReference>
<name>A0A8I6WPA8_HORVV</name>
<feature type="compositionally biased region" description="Basic residues" evidence="2">
    <location>
        <begin position="87"/>
        <end position="96"/>
    </location>
</feature>
<dbReference type="GO" id="GO:0016567">
    <property type="term" value="P:protein ubiquitination"/>
    <property type="evidence" value="ECO:0000318"/>
    <property type="project" value="GO_Central"/>
</dbReference>
<feature type="domain" description="RING-type" evidence="4">
    <location>
        <begin position="133"/>
        <end position="175"/>
    </location>
</feature>
<dbReference type="Gene3D" id="3.30.40.10">
    <property type="entry name" value="Zinc/RING finger domain, C3HC4 (zinc finger)"/>
    <property type="match status" value="1"/>
</dbReference>
<evidence type="ECO:0000256" key="3">
    <source>
        <dbReference type="SAM" id="Phobius"/>
    </source>
</evidence>
<dbReference type="SMR" id="A0A8I6WPA8"/>
<dbReference type="PROSITE" id="PS50089">
    <property type="entry name" value="ZF_RING_2"/>
    <property type="match status" value="1"/>
</dbReference>
<evidence type="ECO:0000313" key="5">
    <source>
        <dbReference type="EnsemblPlants" id="HORVU.MOREX.r3.3HG0233030.1.CDS1"/>
    </source>
</evidence>
<keyword evidence="1" id="KW-0863">Zinc-finger</keyword>
<dbReference type="InterPro" id="IPR013083">
    <property type="entry name" value="Znf_RING/FYVE/PHD"/>
</dbReference>
<feature type="transmembrane region" description="Helical" evidence="3">
    <location>
        <begin position="59"/>
        <end position="80"/>
    </location>
</feature>
<dbReference type="PANTHER" id="PTHR45676">
    <property type="entry name" value="RING-H2 FINGER PROTEIN ATL51-RELATED"/>
    <property type="match status" value="1"/>
</dbReference>